<dbReference type="AlphaFoldDB" id="A0AAW2ZWG3"/>
<evidence type="ECO:0000256" key="2">
    <source>
        <dbReference type="SAM" id="Phobius"/>
    </source>
</evidence>
<reference evidence="3 4" key="1">
    <citation type="submission" date="2024-02" db="EMBL/GenBank/DDBJ databases">
        <title>FIRST GENOME SEQUENCES OF Leishmania (Viannia) shawi, Leishmania (Viannia) lindenbergi AND Leishmania (Viannia) utingensis.</title>
        <authorList>
            <person name="Resadore F."/>
            <person name="Custodio M.G.F."/>
            <person name="Boite M.C."/>
            <person name="Cupolillo E."/>
            <person name="Ferreira G.E.M."/>
        </authorList>
    </citation>
    <scope>NUCLEOTIDE SEQUENCE [LARGE SCALE GENOMIC DNA]</scope>
    <source>
        <strain evidence="3 4">MHOM/BR/1966/M15733</strain>
    </source>
</reference>
<feature type="region of interest" description="Disordered" evidence="1">
    <location>
        <begin position="446"/>
        <end position="522"/>
    </location>
</feature>
<dbReference type="SUPFAM" id="SSF53254">
    <property type="entry name" value="Phosphoglycerate mutase-like"/>
    <property type="match status" value="1"/>
</dbReference>
<feature type="region of interest" description="Disordered" evidence="1">
    <location>
        <begin position="168"/>
        <end position="212"/>
    </location>
</feature>
<dbReference type="PANTHER" id="PTHR16469:SF27">
    <property type="entry name" value="UBIQUITIN-ASSOCIATED AND SH3 DOMAIN-CONTAINING BA-RELATED"/>
    <property type="match status" value="1"/>
</dbReference>
<feature type="region of interest" description="Disordered" evidence="1">
    <location>
        <begin position="333"/>
        <end position="433"/>
    </location>
</feature>
<dbReference type="InterPro" id="IPR013078">
    <property type="entry name" value="His_Pase_superF_clade-1"/>
</dbReference>
<evidence type="ECO:0000313" key="4">
    <source>
        <dbReference type="Proteomes" id="UP001500131"/>
    </source>
</evidence>
<organism evidence="3 4">
    <name type="scientific">Leishmania lindenbergi</name>
    <dbReference type="NCBI Taxonomy" id="651832"/>
    <lineage>
        <taxon>Eukaryota</taxon>
        <taxon>Discoba</taxon>
        <taxon>Euglenozoa</taxon>
        <taxon>Kinetoplastea</taxon>
        <taxon>Metakinetoplastina</taxon>
        <taxon>Trypanosomatida</taxon>
        <taxon>Trypanosomatidae</taxon>
        <taxon>Leishmaniinae</taxon>
        <taxon>Leishmania</taxon>
    </lineage>
</organism>
<feature type="transmembrane region" description="Helical" evidence="2">
    <location>
        <begin position="827"/>
        <end position="850"/>
    </location>
</feature>
<feature type="transmembrane region" description="Helical" evidence="2">
    <location>
        <begin position="669"/>
        <end position="693"/>
    </location>
</feature>
<dbReference type="InterPro" id="IPR029033">
    <property type="entry name" value="His_PPase_superfam"/>
</dbReference>
<dbReference type="CDD" id="cd07067">
    <property type="entry name" value="HP_PGM_like"/>
    <property type="match status" value="1"/>
</dbReference>
<protein>
    <submittedName>
        <fullName evidence="3">Histidine phosphatase superfamily (Branch 1)</fullName>
    </submittedName>
</protein>
<feature type="transmembrane region" description="Helical" evidence="2">
    <location>
        <begin position="699"/>
        <end position="721"/>
    </location>
</feature>
<feature type="compositionally biased region" description="Polar residues" evidence="1">
    <location>
        <begin position="349"/>
        <end position="360"/>
    </location>
</feature>
<dbReference type="InterPro" id="IPR051710">
    <property type="entry name" value="Phosphatase_SH3-domain"/>
</dbReference>
<dbReference type="SMART" id="SM00855">
    <property type="entry name" value="PGAM"/>
    <property type="match status" value="1"/>
</dbReference>
<keyword evidence="4" id="KW-1185">Reference proteome</keyword>
<dbReference type="PANTHER" id="PTHR16469">
    <property type="entry name" value="UBIQUITIN-ASSOCIATED AND SH3 DOMAIN-CONTAINING BA-RELATED"/>
    <property type="match status" value="1"/>
</dbReference>
<feature type="compositionally biased region" description="Polar residues" evidence="1">
    <location>
        <begin position="420"/>
        <end position="433"/>
    </location>
</feature>
<keyword evidence="2" id="KW-0472">Membrane</keyword>
<name>A0AAW2ZWG3_9TRYP</name>
<evidence type="ECO:0000256" key="1">
    <source>
        <dbReference type="SAM" id="MobiDB-lite"/>
    </source>
</evidence>
<dbReference type="Pfam" id="PF00300">
    <property type="entry name" value="His_Phos_1"/>
    <property type="match status" value="1"/>
</dbReference>
<dbReference type="EMBL" id="JBAMZK010000036">
    <property type="protein sequence ID" value="KAL0494455.1"/>
    <property type="molecule type" value="Genomic_DNA"/>
</dbReference>
<comment type="caution">
    <text evidence="3">The sequence shown here is derived from an EMBL/GenBank/DDBJ whole genome shotgun (WGS) entry which is preliminary data.</text>
</comment>
<keyword evidence="2" id="KW-0812">Transmembrane</keyword>
<dbReference type="Gene3D" id="3.40.50.1240">
    <property type="entry name" value="Phosphoglycerate mutase-like"/>
    <property type="match status" value="1"/>
</dbReference>
<feature type="compositionally biased region" description="Polar residues" evidence="1">
    <location>
        <begin position="468"/>
        <end position="480"/>
    </location>
</feature>
<proteinExistence type="predicted"/>
<accession>A0AAW2ZWG3</accession>
<feature type="transmembrane region" description="Helical" evidence="2">
    <location>
        <begin position="870"/>
        <end position="888"/>
    </location>
</feature>
<sequence>MPTNLSVVSPYPSQRVVVMRHGERRDSAPGTPAESNPPLTAAGVAAIQSVAARLKGYLGADAAYRAVLIVSPFLRTLQTAEALQHHGVGAARAMVIDNTLSEVFGPCRIKTQRAPQLQVPPLSHVVGALPAWGESIEKATKRFVANFLRNGDVYGGFLTATSFPTDASLSGKDDLPSSQSPVLESVPRLNKGRLPPRNLPPGALVSRNTRNSSNMVDDQPCDVILITHGDAISAVVSHFYPSRVVYEAGFLSYVIMRRHGVGNRVYHLEKSVGVNWLVEGIDAEPQDPILLNLEKQRLAVEGGSGAGYDNDNGDDRLEDGADVPISFAGARMQPRHVGGFPDHSHANRGVQSTARSNAEASSPAEAVNTHNPTTHSRTTRGTANNRDLRGSSFPLPTHAPMPLQVPEQSPLPAHQHHHQPSNTLQNPPYNNSLTATTDAAVASAFPQTHHRHPNASEGCERIRLPTGTPAQSSSNSVSTDNHGHSSGECAEDTEAAGNGSGSPQQRERGRPLKGAESVSNLCYSTEERETEKDIMLDEPNHVPIVPLLSDYRGLSEEPSTGLWARPPSMPVTFLSAATATRIDESRPLPHLETTSAVATAGVLVSYGSDAAAPADKSFETDCAEDGTVVRGGASLMILPHPTFSTAVAVGASGDSADALNRRIDRQQSVIYGAFVSFALRAAAVFLILFNVLVQRHDTATLWFGAFALTWEVGFAVVLYCSCQPSGWRMRRIRSAVEQLHFSVPSARGRATTARRQCVVMCDADSPDGASDDSSKVQPLCGFGRSSAGGAESINSVESSGGSDSVGRDASTPNGVLKRAVLSVLCGIRLVVATVLKLVIISFLSFVFAFLCRSPAPGVMSVICNIYESTVGLVLLLTYGCVCVVRGLWDERRLDRAIDRV</sequence>
<evidence type="ECO:0000313" key="3">
    <source>
        <dbReference type="EMBL" id="KAL0494455.1"/>
    </source>
</evidence>
<dbReference type="Proteomes" id="UP001500131">
    <property type="component" value="Unassembled WGS sequence"/>
</dbReference>
<keyword evidence="2" id="KW-1133">Transmembrane helix</keyword>
<feature type="compositionally biased region" description="Polar residues" evidence="1">
    <location>
        <begin position="368"/>
        <end position="385"/>
    </location>
</feature>
<gene>
    <name evidence="3" type="ORF">Q4I31_007565</name>
</gene>
<feature type="region of interest" description="Disordered" evidence="1">
    <location>
        <begin position="302"/>
        <end position="321"/>
    </location>
</feature>